<evidence type="ECO:0000256" key="1">
    <source>
        <dbReference type="SAM" id="Coils"/>
    </source>
</evidence>
<dbReference type="RefSeq" id="WP_058460722.1">
    <property type="nucleotide sequence ID" value="NZ_CAAAIY010000007.1"/>
</dbReference>
<comment type="caution">
    <text evidence="3">The sequence shown here is derived from an EMBL/GenBank/DDBJ whole genome shotgun (WGS) entry which is preliminary data.</text>
</comment>
<dbReference type="Proteomes" id="UP000054695">
    <property type="component" value="Unassembled WGS sequence"/>
</dbReference>
<dbReference type="AlphaFoldDB" id="A0A0W0REY2"/>
<sequence>MPTEIERLTKLRDKQLKQYEEAQELAEKALLKAMGSPPKIEDHESAMNAFKKANGLAYQTFLKTQQINNAKSDEAFKEYDKTCEENNAKSRAAGEQAAKGEITREEYLKIKEECDKANDEAYEKAVKIKEANDNESKKAYEEYLALFQQNGDKMGKAKEHYQKHNPSSPPLTVTAKSENVNAVVSAFKEHFKDNEWYKTHEPKVEGNKTTLTFKSDEDALNFAKKLASQNQNFIMIDKETNKVLAYSKDGKLFRGDKELTDGPLRPSKEEMEKLPTLDAFQKPQTPAPTSIDDGPLLTSPQSTNPGGKIPEIPTVKQPIEESSSEELEKQKGLTSSNS</sequence>
<organism evidence="3 4">
    <name type="scientific">Legionella bozemanae</name>
    <name type="common">Fluoribacter bozemanae</name>
    <dbReference type="NCBI Taxonomy" id="447"/>
    <lineage>
        <taxon>Bacteria</taxon>
        <taxon>Pseudomonadati</taxon>
        <taxon>Pseudomonadota</taxon>
        <taxon>Gammaproteobacteria</taxon>
        <taxon>Legionellales</taxon>
        <taxon>Legionellaceae</taxon>
        <taxon>Legionella</taxon>
    </lineage>
</organism>
<dbReference type="OrthoDB" id="5654134at2"/>
<dbReference type="EMBL" id="LNXU01000045">
    <property type="protein sequence ID" value="KTC69662.1"/>
    <property type="molecule type" value="Genomic_DNA"/>
</dbReference>
<feature type="region of interest" description="Disordered" evidence="2">
    <location>
        <begin position="254"/>
        <end position="338"/>
    </location>
</feature>
<reference evidence="3 4" key="1">
    <citation type="submission" date="2015-11" db="EMBL/GenBank/DDBJ databases">
        <title>Genomic analysis of 38 Legionella species identifies large and diverse effector repertoires.</title>
        <authorList>
            <person name="Burstein D."/>
            <person name="Amaro F."/>
            <person name="Zusman T."/>
            <person name="Lifshitz Z."/>
            <person name="Cohen O."/>
            <person name="Gilbert J.A."/>
            <person name="Pupko T."/>
            <person name="Shuman H.A."/>
            <person name="Segal G."/>
        </authorList>
    </citation>
    <scope>NUCLEOTIDE SEQUENCE [LARGE SCALE GENOMIC DNA]</scope>
    <source>
        <strain evidence="3 4">WIGA</strain>
    </source>
</reference>
<keyword evidence="4" id="KW-1185">Reference proteome</keyword>
<dbReference type="STRING" id="447.Lboz_3178"/>
<feature type="compositionally biased region" description="Basic and acidic residues" evidence="2">
    <location>
        <begin position="254"/>
        <end position="275"/>
    </location>
</feature>
<proteinExistence type="predicted"/>
<evidence type="ECO:0000313" key="4">
    <source>
        <dbReference type="Proteomes" id="UP000054695"/>
    </source>
</evidence>
<gene>
    <name evidence="3" type="ORF">Lboz_3178</name>
</gene>
<name>A0A0W0REY2_LEGBO</name>
<accession>A0A0W0REY2</accession>
<protein>
    <submittedName>
        <fullName evidence="3">Substrate of the Dot/Icm secretion system</fullName>
    </submittedName>
</protein>
<evidence type="ECO:0000313" key="3">
    <source>
        <dbReference type="EMBL" id="KTC69662.1"/>
    </source>
</evidence>
<keyword evidence="1" id="KW-0175">Coiled coil</keyword>
<evidence type="ECO:0000256" key="2">
    <source>
        <dbReference type="SAM" id="MobiDB-lite"/>
    </source>
</evidence>
<dbReference type="PATRIC" id="fig|447.4.peg.3394"/>
<feature type="coiled-coil region" evidence="1">
    <location>
        <begin position="5"/>
        <end position="32"/>
    </location>
</feature>